<dbReference type="Pfam" id="PF08238">
    <property type="entry name" value="Sel1"/>
    <property type="match status" value="7"/>
</dbReference>
<dbReference type="InterPro" id="IPR011600">
    <property type="entry name" value="Pept_C14_caspase"/>
</dbReference>
<dbReference type="Gene3D" id="3.40.50.1460">
    <property type="match status" value="1"/>
</dbReference>
<dbReference type="EMBL" id="LQZT01000012">
    <property type="protein sequence ID" value="OCW57968.1"/>
    <property type="molecule type" value="Genomic_DNA"/>
</dbReference>
<accession>A0A1C1YWT8</accession>
<dbReference type="GO" id="GO:0006508">
    <property type="term" value="P:proteolysis"/>
    <property type="evidence" value="ECO:0007669"/>
    <property type="project" value="InterPro"/>
</dbReference>
<dbReference type="Proteomes" id="UP000094795">
    <property type="component" value="Unassembled WGS sequence"/>
</dbReference>
<organism evidence="4 5">
    <name type="scientific">Hoeflea olei</name>
    <dbReference type="NCBI Taxonomy" id="1480615"/>
    <lineage>
        <taxon>Bacteria</taxon>
        <taxon>Pseudomonadati</taxon>
        <taxon>Pseudomonadota</taxon>
        <taxon>Alphaproteobacteria</taxon>
        <taxon>Hyphomicrobiales</taxon>
        <taxon>Rhizobiaceae</taxon>
        <taxon>Hoeflea</taxon>
    </lineage>
</organism>
<dbReference type="InterPro" id="IPR006597">
    <property type="entry name" value="Sel1-like"/>
</dbReference>
<dbReference type="PANTHER" id="PTHR22576:SF37">
    <property type="entry name" value="MUCOSA-ASSOCIATED LYMPHOID TISSUE LYMPHOMA TRANSLOCATION PROTEIN 1"/>
    <property type="match status" value="1"/>
</dbReference>
<dbReference type="Gene3D" id="1.25.40.10">
    <property type="entry name" value="Tetratricopeptide repeat domain"/>
    <property type="match status" value="2"/>
</dbReference>
<dbReference type="SMART" id="SM00115">
    <property type="entry name" value="CASc"/>
    <property type="match status" value="1"/>
</dbReference>
<dbReference type="InterPro" id="IPR011990">
    <property type="entry name" value="TPR-like_helical_dom_sf"/>
</dbReference>
<evidence type="ECO:0000256" key="1">
    <source>
        <dbReference type="ARBA" id="ARBA00010134"/>
    </source>
</evidence>
<dbReference type="GO" id="GO:0004197">
    <property type="term" value="F:cysteine-type endopeptidase activity"/>
    <property type="evidence" value="ECO:0007669"/>
    <property type="project" value="InterPro"/>
</dbReference>
<dbReference type="PROSITE" id="PS50208">
    <property type="entry name" value="CASPASE_P20"/>
    <property type="match status" value="1"/>
</dbReference>
<proteinExistence type="inferred from homology"/>
<dbReference type="PANTHER" id="PTHR22576">
    <property type="entry name" value="MUCOSA ASSOCIATED LYMPHOID TISSUE LYMPHOMA TRANSLOCATION PROTEIN 1/PARACASPASE"/>
    <property type="match status" value="1"/>
</dbReference>
<evidence type="ECO:0000256" key="2">
    <source>
        <dbReference type="SAM" id="MobiDB-lite"/>
    </source>
</evidence>
<comment type="caution">
    <text evidence="4">The sequence shown here is derived from an EMBL/GenBank/DDBJ whole genome shotgun (WGS) entry which is preliminary data.</text>
</comment>
<dbReference type="SUPFAM" id="SSF81901">
    <property type="entry name" value="HCP-like"/>
    <property type="match status" value="1"/>
</dbReference>
<sequence>MRLFRAGLLLPVLLVPLLLGCLPGLAVRAAAADRVALVIGNGAYRHAVELPNPRNDATDMAVLLRRLDFEVIEGVDLERAEMEATIRAFAAAATDARTVLFFYAGHGMQVDGRNYLIPVDARLEDRTALDFEAIDAERVYTYMAGEGKVAIAFLDACRDNPLARGFRRSLGTSRSNSVGVGLAPISTSGSGLFIAFATAPGDVAADGEGRNSPFTAALLSKLETPGLEIQQVMTRVKIDVQARTQGRQRPWHSSDLGTDVFLAPLPAKQTPVVPAPEPPQPDPSAASGPGSDPCRDAAAHWAAISGRKTAVLYEDHLKRFPTCSFASIARLELQEIRNSGGVPAPETAGRAGENQCDRLAAMPQDQQRLAGVKGVAFDKIGTAAAIAACEAAVRDFPDVPRFAFQLGRSLDAAKKFSEALGWYRKAAGAGHVAALNNIAFLYRYGDGVAQDTREALRLYEEAFEKGFAESGAAIASMYHNGEGVAADAAEYVRWHRKAADMGRRESMYALGMAYREGDGVDKDPEAAFEWLEKAADEGNGVPDAIYYVASSYDEGIGVSVNPRLAADWMLKAATAGDSHAMYTLGYFYYTGKGVKQDNTEAMGWYYRAAAAGSPDAMYMAAFGLDGGIGVARDRGAAAPWLVKALRASSEFTRDMLKTSPETFSLEARKALQQLLRQEGVYDGPIDGNFGRGTQAAIDKIYGKA</sequence>
<dbReference type="SMART" id="SM00671">
    <property type="entry name" value="SEL1"/>
    <property type="match status" value="7"/>
</dbReference>
<feature type="compositionally biased region" description="Pro residues" evidence="2">
    <location>
        <begin position="273"/>
        <end position="282"/>
    </location>
</feature>
<name>A0A1C1YWT8_9HYPH</name>
<reference evidence="4 5" key="1">
    <citation type="submission" date="2015-12" db="EMBL/GenBank/DDBJ databases">
        <authorList>
            <person name="Shamseldin A."/>
            <person name="Moawad H."/>
            <person name="Abd El-Rahim W.M."/>
            <person name="Sadowsky M.J."/>
        </authorList>
    </citation>
    <scope>NUCLEOTIDE SEQUENCE [LARGE SCALE GENOMIC DNA]</scope>
    <source>
        <strain evidence="4 5">JC234</strain>
    </source>
</reference>
<dbReference type="STRING" id="1480615.AWJ14_04055"/>
<dbReference type="AlphaFoldDB" id="A0A1C1YWT8"/>
<protein>
    <recommendedName>
        <fullName evidence="3">Caspase family p20 domain-containing protein</fullName>
    </recommendedName>
</protein>
<comment type="similarity">
    <text evidence="1">Belongs to the peptidase C14A family.</text>
</comment>
<keyword evidence="5" id="KW-1185">Reference proteome</keyword>
<dbReference type="InterPro" id="IPR015917">
    <property type="entry name" value="Pept_C14A"/>
</dbReference>
<dbReference type="Pfam" id="PF01471">
    <property type="entry name" value="PG_binding_1"/>
    <property type="match status" value="1"/>
</dbReference>
<evidence type="ECO:0000313" key="4">
    <source>
        <dbReference type="EMBL" id="OCW57968.1"/>
    </source>
</evidence>
<dbReference type="PROSITE" id="PS51257">
    <property type="entry name" value="PROKAR_LIPOPROTEIN"/>
    <property type="match status" value="1"/>
</dbReference>
<feature type="region of interest" description="Disordered" evidence="2">
    <location>
        <begin position="269"/>
        <end position="296"/>
    </location>
</feature>
<evidence type="ECO:0000313" key="5">
    <source>
        <dbReference type="Proteomes" id="UP000094795"/>
    </source>
</evidence>
<gene>
    <name evidence="4" type="ORF">AWJ14_04055</name>
</gene>
<dbReference type="InterPro" id="IPR029030">
    <property type="entry name" value="Caspase-like_dom_sf"/>
</dbReference>
<dbReference type="InterPro" id="IPR002477">
    <property type="entry name" value="Peptidoglycan-bd-like"/>
</dbReference>
<dbReference type="Pfam" id="PF00656">
    <property type="entry name" value="Peptidase_C14"/>
    <property type="match status" value="1"/>
</dbReference>
<dbReference type="InterPro" id="IPR052039">
    <property type="entry name" value="Caspase-related_regulators"/>
</dbReference>
<dbReference type="SUPFAM" id="SSF52129">
    <property type="entry name" value="Caspase-like"/>
    <property type="match status" value="1"/>
</dbReference>
<evidence type="ECO:0000259" key="3">
    <source>
        <dbReference type="PROSITE" id="PS50208"/>
    </source>
</evidence>
<feature type="domain" description="Caspase family p20" evidence="3">
    <location>
        <begin position="32"/>
        <end position="109"/>
    </location>
</feature>
<dbReference type="InterPro" id="IPR001309">
    <property type="entry name" value="Pept_C14_p20"/>
</dbReference>